<evidence type="ECO:0000313" key="2">
    <source>
        <dbReference type="Proteomes" id="UP001596494"/>
    </source>
</evidence>
<dbReference type="RefSeq" id="WP_289216575.1">
    <property type="nucleotide sequence ID" value="NZ_JAPVRC010000007.1"/>
</dbReference>
<dbReference type="InterPro" id="IPR025623">
    <property type="entry name" value="YusW"/>
</dbReference>
<keyword evidence="2" id="KW-1185">Reference proteome</keyword>
<protein>
    <submittedName>
        <fullName evidence="1">YusW family protein</fullName>
    </submittedName>
</protein>
<proteinExistence type="predicted"/>
<evidence type="ECO:0000313" key="1">
    <source>
        <dbReference type="EMBL" id="MFC7321711.1"/>
    </source>
</evidence>
<dbReference type="Pfam" id="PF14039">
    <property type="entry name" value="YusW"/>
    <property type="match status" value="1"/>
</dbReference>
<reference evidence="2" key="1">
    <citation type="journal article" date="2019" name="Int. J. Syst. Evol. Microbiol.">
        <title>The Global Catalogue of Microorganisms (GCM) 10K type strain sequencing project: providing services to taxonomists for standard genome sequencing and annotation.</title>
        <authorList>
            <consortium name="The Broad Institute Genomics Platform"/>
            <consortium name="The Broad Institute Genome Sequencing Center for Infectious Disease"/>
            <person name="Wu L."/>
            <person name="Ma J."/>
        </authorList>
    </citation>
    <scope>NUCLEOTIDE SEQUENCE [LARGE SCALE GENOMIC DNA]</scope>
    <source>
        <strain evidence="2">CCUG 73951</strain>
    </source>
</reference>
<comment type="caution">
    <text evidence="1">The sequence shown here is derived from an EMBL/GenBank/DDBJ whole genome shotgun (WGS) entry which is preliminary data.</text>
</comment>
<name>A0ABW2K687_9BACI</name>
<accession>A0ABW2K687</accession>
<dbReference type="Proteomes" id="UP001596494">
    <property type="component" value="Unassembled WGS sequence"/>
</dbReference>
<organism evidence="1 2">
    <name type="scientific">Halobacillus campisalis</name>
    <dbReference type="NCBI Taxonomy" id="435909"/>
    <lineage>
        <taxon>Bacteria</taxon>
        <taxon>Bacillati</taxon>
        <taxon>Bacillota</taxon>
        <taxon>Bacilli</taxon>
        <taxon>Bacillales</taxon>
        <taxon>Bacillaceae</taxon>
        <taxon>Halobacillus</taxon>
    </lineage>
</organism>
<gene>
    <name evidence="1" type="ORF">ACFQMN_12565</name>
</gene>
<sequence length="149" mass="17528">MKEFLMLVSIFTLTTCGSESYQQQARPAPTFEITDVHYNDSLEYDHFFNFTSFHLKVGYMEDLSFIVNYEIDSANQIKANIEELSNVELRDEEAFNQLSTTFNGFTFDEYTKEDEVIDEVIETFDLGPDFNEFELAVEYENGERKSYYK</sequence>
<dbReference type="EMBL" id="JBHTBY010000011">
    <property type="protein sequence ID" value="MFC7321711.1"/>
    <property type="molecule type" value="Genomic_DNA"/>
</dbReference>